<sequence>MNTYGGEVLSGALQDLGMGMWQQAGVAWLGKAALHTVNIPRAILCLVVDWKVVAWPARTRVAEFPTPTLTPTSPAATEPCSGPNSAAASRQKLQPQPPPTCGTASSHGFCQPLM</sequence>
<feature type="compositionally biased region" description="Low complexity" evidence="1">
    <location>
        <begin position="65"/>
        <end position="79"/>
    </location>
</feature>
<accession>A6KQX2</accession>
<dbReference type="Proteomes" id="UP000234681">
    <property type="component" value="Chromosome 9"/>
</dbReference>
<evidence type="ECO:0000256" key="1">
    <source>
        <dbReference type="SAM" id="MobiDB-lite"/>
    </source>
</evidence>
<dbReference type="EMBL" id="CH474092">
    <property type="protein sequence ID" value="EDL83630.1"/>
    <property type="molecule type" value="Genomic_DNA"/>
</dbReference>
<dbReference type="AlphaFoldDB" id="A6KQX2"/>
<gene>
    <name evidence="2" type="ORF">rCG_45064</name>
</gene>
<reference evidence="3" key="1">
    <citation type="submission" date="2005-09" db="EMBL/GenBank/DDBJ databases">
        <authorList>
            <person name="Mural R.J."/>
            <person name="Li P.W."/>
            <person name="Adams M.D."/>
            <person name="Amanatides P.G."/>
            <person name="Baden-Tillson H."/>
            <person name="Barnstead M."/>
            <person name="Chin S.H."/>
            <person name="Dew I."/>
            <person name="Evans C.A."/>
            <person name="Ferriera S."/>
            <person name="Flanigan M."/>
            <person name="Fosler C."/>
            <person name="Glodek A."/>
            <person name="Gu Z."/>
            <person name="Holt R.A."/>
            <person name="Jennings D."/>
            <person name="Kraft C.L."/>
            <person name="Lu F."/>
            <person name="Nguyen T."/>
            <person name="Nusskern D.R."/>
            <person name="Pfannkoch C.M."/>
            <person name="Sitter C."/>
            <person name="Sutton G.G."/>
            <person name="Venter J.C."/>
            <person name="Wang Z."/>
            <person name="Woodage T."/>
            <person name="Zheng X.H."/>
            <person name="Zhong F."/>
        </authorList>
    </citation>
    <scope>NUCLEOTIDE SEQUENCE [LARGE SCALE GENOMIC DNA]</scope>
    <source>
        <strain>BN</strain>
        <strain evidence="3">Sprague-Dawley</strain>
    </source>
</reference>
<evidence type="ECO:0000313" key="2">
    <source>
        <dbReference type="EMBL" id="EDL83630.1"/>
    </source>
</evidence>
<protein>
    <submittedName>
        <fullName evidence="2">RCG45064, isoform CRA_b</fullName>
    </submittedName>
</protein>
<feature type="compositionally biased region" description="Polar residues" evidence="1">
    <location>
        <begin position="82"/>
        <end position="94"/>
    </location>
</feature>
<organism evidence="2 3">
    <name type="scientific">Rattus norvegicus</name>
    <name type="common">Rat</name>
    <dbReference type="NCBI Taxonomy" id="10116"/>
    <lineage>
        <taxon>Eukaryota</taxon>
        <taxon>Metazoa</taxon>
        <taxon>Chordata</taxon>
        <taxon>Craniata</taxon>
        <taxon>Vertebrata</taxon>
        <taxon>Euteleostomi</taxon>
        <taxon>Mammalia</taxon>
        <taxon>Eutheria</taxon>
        <taxon>Euarchontoglires</taxon>
        <taxon>Glires</taxon>
        <taxon>Rodentia</taxon>
        <taxon>Myomorpha</taxon>
        <taxon>Muroidea</taxon>
        <taxon>Muridae</taxon>
        <taxon>Murinae</taxon>
        <taxon>Rattus</taxon>
    </lineage>
</organism>
<proteinExistence type="predicted"/>
<evidence type="ECO:0000313" key="3">
    <source>
        <dbReference type="Proteomes" id="UP000234681"/>
    </source>
</evidence>
<feature type="region of interest" description="Disordered" evidence="1">
    <location>
        <begin position="64"/>
        <end position="114"/>
    </location>
</feature>
<name>A6KQX2_RAT</name>